<dbReference type="CDD" id="cd12148">
    <property type="entry name" value="fungal_TF_MHR"/>
    <property type="match status" value="1"/>
</dbReference>
<dbReference type="EMBL" id="JAQOWY010000369">
    <property type="protein sequence ID" value="KAK1843236.1"/>
    <property type="molecule type" value="Genomic_DNA"/>
</dbReference>
<dbReference type="Pfam" id="PF04082">
    <property type="entry name" value="Fungal_trans"/>
    <property type="match status" value="1"/>
</dbReference>
<dbReference type="PROSITE" id="PS50048">
    <property type="entry name" value="ZN2_CY6_FUNGAL_2"/>
    <property type="match status" value="1"/>
</dbReference>
<evidence type="ECO:0000256" key="4">
    <source>
        <dbReference type="ARBA" id="ARBA00023125"/>
    </source>
</evidence>
<gene>
    <name evidence="9" type="ORF">CCHR01_14129</name>
</gene>
<keyword evidence="10" id="KW-1185">Reference proteome</keyword>
<dbReference type="InterPro" id="IPR001138">
    <property type="entry name" value="Zn2Cys6_DnaBD"/>
</dbReference>
<accession>A0AAD9A873</accession>
<dbReference type="GO" id="GO:0006351">
    <property type="term" value="P:DNA-templated transcription"/>
    <property type="evidence" value="ECO:0007669"/>
    <property type="project" value="InterPro"/>
</dbReference>
<dbReference type="SMART" id="SM00066">
    <property type="entry name" value="GAL4"/>
    <property type="match status" value="1"/>
</dbReference>
<keyword evidence="3" id="KW-0805">Transcription regulation</keyword>
<evidence type="ECO:0000313" key="9">
    <source>
        <dbReference type="EMBL" id="KAK1843236.1"/>
    </source>
</evidence>
<evidence type="ECO:0000313" key="10">
    <source>
        <dbReference type="Proteomes" id="UP001243330"/>
    </source>
</evidence>
<feature type="region of interest" description="Disordered" evidence="7">
    <location>
        <begin position="80"/>
        <end position="117"/>
    </location>
</feature>
<organism evidence="9 10">
    <name type="scientific">Colletotrichum chrysophilum</name>
    <dbReference type="NCBI Taxonomy" id="1836956"/>
    <lineage>
        <taxon>Eukaryota</taxon>
        <taxon>Fungi</taxon>
        <taxon>Dikarya</taxon>
        <taxon>Ascomycota</taxon>
        <taxon>Pezizomycotina</taxon>
        <taxon>Sordariomycetes</taxon>
        <taxon>Hypocreomycetidae</taxon>
        <taxon>Glomerellales</taxon>
        <taxon>Glomerellaceae</taxon>
        <taxon>Colletotrichum</taxon>
        <taxon>Colletotrichum gloeosporioides species complex</taxon>
    </lineage>
</organism>
<proteinExistence type="predicted"/>
<keyword evidence="6" id="KW-0539">Nucleus</keyword>
<evidence type="ECO:0000256" key="7">
    <source>
        <dbReference type="SAM" id="MobiDB-lite"/>
    </source>
</evidence>
<dbReference type="GO" id="GO:0005634">
    <property type="term" value="C:nucleus"/>
    <property type="evidence" value="ECO:0007669"/>
    <property type="project" value="UniProtKB-SubCell"/>
</dbReference>
<dbReference type="CDD" id="cd00067">
    <property type="entry name" value="GAL4"/>
    <property type="match status" value="1"/>
</dbReference>
<keyword evidence="5" id="KW-0804">Transcription</keyword>
<dbReference type="PANTHER" id="PTHR46910">
    <property type="entry name" value="TRANSCRIPTION FACTOR PDR1"/>
    <property type="match status" value="1"/>
</dbReference>
<dbReference type="GO" id="GO:0008270">
    <property type="term" value="F:zinc ion binding"/>
    <property type="evidence" value="ECO:0007669"/>
    <property type="project" value="InterPro"/>
</dbReference>
<evidence type="ECO:0000256" key="1">
    <source>
        <dbReference type="ARBA" id="ARBA00004123"/>
    </source>
</evidence>
<dbReference type="SMART" id="SM00906">
    <property type="entry name" value="Fungal_trans"/>
    <property type="match status" value="1"/>
</dbReference>
<comment type="subcellular location">
    <subcellularLocation>
        <location evidence="1">Nucleus</location>
    </subcellularLocation>
</comment>
<evidence type="ECO:0000256" key="3">
    <source>
        <dbReference type="ARBA" id="ARBA00023015"/>
    </source>
</evidence>
<dbReference type="Proteomes" id="UP001243330">
    <property type="component" value="Unassembled WGS sequence"/>
</dbReference>
<dbReference type="InterPro" id="IPR036864">
    <property type="entry name" value="Zn2-C6_fun-type_DNA-bd_sf"/>
</dbReference>
<name>A0AAD9A873_9PEZI</name>
<feature type="region of interest" description="Disordered" evidence="7">
    <location>
        <begin position="733"/>
        <end position="755"/>
    </location>
</feature>
<feature type="domain" description="Zn(2)-C6 fungal-type" evidence="8">
    <location>
        <begin position="13"/>
        <end position="43"/>
    </location>
</feature>
<dbReference type="AlphaFoldDB" id="A0AAD9A873"/>
<dbReference type="Gene3D" id="4.10.240.10">
    <property type="entry name" value="Zn(2)-C6 fungal-type DNA-binding domain"/>
    <property type="match status" value="1"/>
</dbReference>
<dbReference type="GO" id="GO:0000981">
    <property type="term" value="F:DNA-binding transcription factor activity, RNA polymerase II-specific"/>
    <property type="evidence" value="ECO:0007669"/>
    <property type="project" value="InterPro"/>
</dbReference>
<dbReference type="PANTHER" id="PTHR46910:SF37">
    <property type="entry name" value="ZN(II)2CYS6 TRANSCRIPTION FACTOR (EUROFUNG)"/>
    <property type="match status" value="1"/>
</dbReference>
<evidence type="ECO:0000256" key="6">
    <source>
        <dbReference type="ARBA" id="ARBA00023242"/>
    </source>
</evidence>
<protein>
    <submittedName>
        <fullName evidence="9">Fungal specific transcription factor domain containing protein</fullName>
    </submittedName>
</protein>
<sequence length="755" mass="82508">MTTEVANSRTHKSCDACTNRKVRCSGSPGPCANCVRRKTECIFSVRKLGRRPNVVRQFMTISNGAEGSGDGAQNCTVSVIDFATPPSPKPPNASNSDADPTPPSASSDAGRAGPHRIPDLLVDRVIERAEESTSTRTNPSRSHFVKGNGVFGECRPPWAFNPNRNTGSSLMPPSVGGDSSLTFFSEARLKSLSQCLGHDRVSELVARISSTVQHHLRSASNFSTDLSAHHKQPPACLNDRARVLQCIKLYFERVHPRFPFLDRAAFEATAAAQGQPNTIPRSKSWTSLYYTVLALGSQYDGGGSYEPGRGESWELFSAALANFTDLMLLPDSLTTLQALTAMTIYSLGMSSMGLDHIIISEAVRRAQNLAEARFSNYATQAYRKTFWVLYGLEKVTSFHHGRSSKGFSDCDISCPIPSTPESYFGDFNWFVAFIRYARLLSRAYTSLFSVGVSDNADEYFLDIVDQLTEEIEDWRAALPDNGFRPGGSIKPAALPVSSETQAVALVMHFFYNSFLQTISRMALRHLPPSNHDRRETVFKTVEKTSRCLLELTSLIEVAPYTPMWMLVGIPITGFFVLFDLVIHNPKGQQVASNLALLDMVVGHASQLEYVSQGVIPGSIIGEFAHIARTYVGDVNGQSIAGGATQQPLPDTGQTLFSQPHWSLPHDDIEEFAAMDVAADLSEMNLAVGSGPPGVGGPMDIEGLPMGPNTFMGTDVMNLFGYFVPDWEPLVYPGQPSQHDIPASTYPDDQLDAHQP</sequence>
<evidence type="ECO:0000256" key="5">
    <source>
        <dbReference type="ARBA" id="ARBA00023163"/>
    </source>
</evidence>
<comment type="caution">
    <text evidence="9">The sequence shown here is derived from an EMBL/GenBank/DDBJ whole genome shotgun (WGS) entry which is preliminary data.</text>
</comment>
<dbReference type="InterPro" id="IPR050987">
    <property type="entry name" value="AtrR-like"/>
</dbReference>
<feature type="compositionally biased region" description="Low complexity" evidence="7">
    <location>
        <begin position="92"/>
        <end position="109"/>
    </location>
</feature>
<dbReference type="GO" id="GO:0003677">
    <property type="term" value="F:DNA binding"/>
    <property type="evidence" value="ECO:0007669"/>
    <property type="project" value="UniProtKB-KW"/>
</dbReference>
<dbReference type="InterPro" id="IPR007219">
    <property type="entry name" value="XnlR_reg_dom"/>
</dbReference>
<keyword evidence="2" id="KW-0479">Metal-binding</keyword>
<dbReference type="SUPFAM" id="SSF57701">
    <property type="entry name" value="Zn2/Cys6 DNA-binding domain"/>
    <property type="match status" value="1"/>
</dbReference>
<reference evidence="9" key="1">
    <citation type="submission" date="2023-01" db="EMBL/GenBank/DDBJ databases">
        <title>Colletotrichum chrysophilum M932 genome sequence.</title>
        <authorList>
            <person name="Baroncelli R."/>
        </authorList>
    </citation>
    <scope>NUCLEOTIDE SEQUENCE</scope>
    <source>
        <strain evidence="9">M932</strain>
    </source>
</reference>
<dbReference type="PROSITE" id="PS00463">
    <property type="entry name" value="ZN2_CY6_FUNGAL_1"/>
    <property type="match status" value="1"/>
</dbReference>
<dbReference type="Pfam" id="PF00172">
    <property type="entry name" value="Zn_clus"/>
    <property type="match status" value="1"/>
</dbReference>
<evidence type="ECO:0000259" key="8">
    <source>
        <dbReference type="PROSITE" id="PS50048"/>
    </source>
</evidence>
<keyword evidence="4" id="KW-0238">DNA-binding</keyword>
<evidence type="ECO:0000256" key="2">
    <source>
        <dbReference type="ARBA" id="ARBA00022723"/>
    </source>
</evidence>